<name>A0A6J5MK61_9CAUD</name>
<evidence type="ECO:0000313" key="1">
    <source>
        <dbReference type="EMBL" id="CAB4145490.1"/>
    </source>
</evidence>
<sequence>MAGPNTTFTSGNVFTAAQANNFPRGLMAAPATSTTSDTTITTEEIMLTYTFNQVNGRSYLLQYFEPSLTSTAAGTLTARITTGVAGTPYNSSTSPLAILTSNTALVTTVYTSGTSGSLTIYATLTASAGTATASRSATRFPQLYAVDIGTL</sequence>
<gene>
    <name evidence="1" type="ORF">UFOVP492_15</name>
</gene>
<proteinExistence type="predicted"/>
<organism evidence="1">
    <name type="scientific">uncultured Caudovirales phage</name>
    <dbReference type="NCBI Taxonomy" id="2100421"/>
    <lineage>
        <taxon>Viruses</taxon>
        <taxon>Duplodnaviria</taxon>
        <taxon>Heunggongvirae</taxon>
        <taxon>Uroviricota</taxon>
        <taxon>Caudoviricetes</taxon>
        <taxon>Peduoviridae</taxon>
        <taxon>Maltschvirus</taxon>
        <taxon>Maltschvirus maltsch</taxon>
    </lineage>
</organism>
<reference evidence="1" key="1">
    <citation type="submission" date="2020-04" db="EMBL/GenBank/DDBJ databases">
        <authorList>
            <person name="Chiriac C."/>
            <person name="Salcher M."/>
            <person name="Ghai R."/>
            <person name="Kavagutti S V."/>
        </authorList>
    </citation>
    <scope>NUCLEOTIDE SEQUENCE</scope>
</reference>
<protein>
    <submittedName>
        <fullName evidence="1">Uncharacterized protein</fullName>
    </submittedName>
</protein>
<accession>A0A6J5MK61</accession>
<dbReference type="EMBL" id="LR796454">
    <property type="protein sequence ID" value="CAB4145490.1"/>
    <property type="molecule type" value="Genomic_DNA"/>
</dbReference>